<evidence type="ECO:0000256" key="13">
    <source>
        <dbReference type="PIRSR" id="PIRSR602401-1"/>
    </source>
</evidence>
<sequence length="516" mass="58886">MWSLDNHFGMSTLCLYLPLVFVFYIFSNHFFNKLRNLPPSPILNLPFLGHLYLLKKPIHRSLAKISDSYGPILLLQFGSRRVLVVSSPSAAEECLSKNDIVFANRPRLIAGKHIGNNYTTMGWAPYGDHWRNLRRVSSIELLSTHRLQMLQHIRTDEVNAMMKRLYRASKAHQMVDMKTAFFELTMNVMMRMIAGKRYYGENVEEIEAANRFREIVIETFRTGGASNMADFLPVLRWLGELGGVEKRLMALQQKRDIFMQDLVEEWKTRMGSIAAGCGGGGEEKTMIEVLLTLQEKEPEYYTDRIIRNLMLVLLVAGTDTSSGTMEWALSLLLNNPEILKKAQNEIDNHVGHQRLMNEADMVDLPYLRCIINETMRMYPAAPLLVPHESSEESIIGGYHIPRGTMLLVNSWSIQNDPKLWEDPREFKPERFEGLEGTTDGFKLLPFGSGRRRCPGEGLALRIVELGLGSLIQCFDWETVGKEMVDMTEGFGLTTPKAQPLMAKCHPRPFTAKLLFH</sequence>
<evidence type="ECO:0000313" key="16">
    <source>
        <dbReference type="EMBL" id="KAL2471589.1"/>
    </source>
</evidence>
<evidence type="ECO:0000256" key="3">
    <source>
        <dbReference type="ARBA" id="ARBA00022617"/>
    </source>
</evidence>
<keyword evidence="4 13" id="KW-0479">Metal-binding</keyword>
<dbReference type="PROSITE" id="PS00086">
    <property type="entry name" value="CYTOCHROME_P450"/>
    <property type="match status" value="1"/>
</dbReference>
<evidence type="ECO:0000256" key="2">
    <source>
        <dbReference type="ARBA" id="ARBA00010617"/>
    </source>
</evidence>
<evidence type="ECO:0000256" key="9">
    <source>
        <dbReference type="ARBA" id="ARBA00052022"/>
    </source>
</evidence>
<evidence type="ECO:0000256" key="6">
    <source>
        <dbReference type="ARBA" id="ARBA00023004"/>
    </source>
</evidence>
<dbReference type="Gene3D" id="1.10.630.10">
    <property type="entry name" value="Cytochrome P450"/>
    <property type="match status" value="1"/>
</dbReference>
<keyword evidence="17" id="KW-1185">Reference proteome</keyword>
<dbReference type="Proteomes" id="UP001604336">
    <property type="component" value="Unassembled WGS sequence"/>
</dbReference>
<dbReference type="GO" id="GO:0102915">
    <property type="term" value="F:piperitol synthase activity"/>
    <property type="evidence" value="ECO:0007669"/>
    <property type="project" value="UniProtKB-EC"/>
</dbReference>
<comment type="similarity">
    <text evidence="2 14">Belongs to the cytochrome P450 family.</text>
</comment>
<keyword evidence="3 13" id="KW-0349">Heme</keyword>
<keyword evidence="6 13" id="KW-0408">Iron</keyword>
<evidence type="ECO:0000256" key="11">
    <source>
        <dbReference type="ARBA" id="ARBA00056759"/>
    </source>
</evidence>
<dbReference type="EMBL" id="JBFOLK010000012">
    <property type="protein sequence ID" value="KAL2471589.1"/>
    <property type="molecule type" value="Genomic_DNA"/>
</dbReference>
<dbReference type="AlphaFoldDB" id="A0ABD1Q5W6"/>
<comment type="catalytic activity">
    <reaction evidence="10">
        <text>(+)-piperitol + reduced [NADPH--hemoprotein reductase] + O2 = (+)-sesamin + oxidized [NADPH--hemoprotein reductase] + 2 H2O + H(+)</text>
        <dbReference type="Rhea" id="RHEA:56780"/>
        <dbReference type="Rhea" id="RHEA-COMP:11964"/>
        <dbReference type="Rhea" id="RHEA-COMP:11965"/>
        <dbReference type="ChEBI" id="CHEBI:15377"/>
        <dbReference type="ChEBI" id="CHEBI:15378"/>
        <dbReference type="ChEBI" id="CHEBI:15379"/>
        <dbReference type="ChEBI" id="CHEBI:57618"/>
        <dbReference type="ChEBI" id="CHEBI:58210"/>
        <dbReference type="ChEBI" id="CHEBI:66470"/>
        <dbReference type="ChEBI" id="CHEBI:141003"/>
        <dbReference type="EC" id="1.14.19.74"/>
    </reaction>
    <physiologicalReaction direction="left-to-right" evidence="10">
        <dbReference type="Rhea" id="RHEA:56781"/>
    </physiologicalReaction>
</comment>
<proteinExistence type="inferred from homology"/>
<comment type="catalytic activity">
    <reaction evidence="9">
        <text>(+)-pinoresinol + reduced [NADPH--hemoprotein reductase] + O2 = (+)-piperitol + oxidized [NADPH--hemoprotein reductase] + 2 H2O + H(+)</text>
        <dbReference type="Rhea" id="RHEA:56776"/>
        <dbReference type="Rhea" id="RHEA-COMP:11964"/>
        <dbReference type="Rhea" id="RHEA-COMP:11965"/>
        <dbReference type="ChEBI" id="CHEBI:40"/>
        <dbReference type="ChEBI" id="CHEBI:15377"/>
        <dbReference type="ChEBI" id="CHEBI:15378"/>
        <dbReference type="ChEBI" id="CHEBI:15379"/>
        <dbReference type="ChEBI" id="CHEBI:57618"/>
        <dbReference type="ChEBI" id="CHEBI:58210"/>
        <dbReference type="ChEBI" id="CHEBI:141003"/>
        <dbReference type="EC" id="1.14.19.74"/>
    </reaction>
    <physiologicalReaction direction="left-to-right" evidence="9">
        <dbReference type="Rhea" id="RHEA:56777"/>
    </physiologicalReaction>
</comment>
<evidence type="ECO:0000256" key="4">
    <source>
        <dbReference type="ARBA" id="ARBA00022723"/>
    </source>
</evidence>
<dbReference type="InterPro" id="IPR050651">
    <property type="entry name" value="Plant_Cytochrome_P450_Monoox"/>
</dbReference>
<dbReference type="InterPro" id="IPR017972">
    <property type="entry name" value="Cyt_P450_CS"/>
</dbReference>
<comment type="function">
    <text evidence="11">Involved in the biosynthesis of (+)-sesamin, a furofuran class lignan. Functions in a dual catalytic mode. Catalyzes the synthesis of (+)-sesamin from (+)- pinoresinol by formation of two successive methylenedioxy bridges on (+)-pinoresinol and (+)-piperitol, respectively.</text>
</comment>
<keyword evidence="15" id="KW-0812">Transmembrane</keyword>
<keyword evidence="7 14" id="KW-0503">Monooxygenase</keyword>
<dbReference type="FunFam" id="1.10.630.10:FF:000023">
    <property type="entry name" value="Cytochrome P450 family protein"/>
    <property type="match status" value="1"/>
</dbReference>
<organism evidence="16 17">
    <name type="scientific">Abeliophyllum distichum</name>
    <dbReference type="NCBI Taxonomy" id="126358"/>
    <lineage>
        <taxon>Eukaryota</taxon>
        <taxon>Viridiplantae</taxon>
        <taxon>Streptophyta</taxon>
        <taxon>Embryophyta</taxon>
        <taxon>Tracheophyta</taxon>
        <taxon>Spermatophyta</taxon>
        <taxon>Magnoliopsida</taxon>
        <taxon>eudicotyledons</taxon>
        <taxon>Gunneridae</taxon>
        <taxon>Pentapetalae</taxon>
        <taxon>asterids</taxon>
        <taxon>lamiids</taxon>
        <taxon>Lamiales</taxon>
        <taxon>Oleaceae</taxon>
        <taxon>Forsythieae</taxon>
        <taxon>Abeliophyllum</taxon>
    </lineage>
</organism>
<dbReference type="Pfam" id="PF00067">
    <property type="entry name" value="p450"/>
    <property type="match status" value="1"/>
</dbReference>
<evidence type="ECO:0000256" key="7">
    <source>
        <dbReference type="ARBA" id="ARBA00023033"/>
    </source>
</evidence>
<dbReference type="PRINTS" id="PR00463">
    <property type="entry name" value="EP450I"/>
</dbReference>
<evidence type="ECO:0000313" key="17">
    <source>
        <dbReference type="Proteomes" id="UP001604336"/>
    </source>
</evidence>
<dbReference type="InterPro" id="IPR001128">
    <property type="entry name" value="Cyt_P450"/>
</dbReference>
<evidence type="ECO:0000256" key="1">
    <source>
        <dbReference type="ARBA" id="ARBA00004167"/>
    </source>
</evidence>
<dbReference type="PANTHER" id="PTHR47947">
    <property type="entry name" value="CYTOCHROME P450 82C3-RELATED"/>
    <property type="match status" value="1"/>
</dbReference>
<dbReference type="GO" id="GO:0046872">
    <property type="term" value="F:metal ion binding"/>
    <property type="evidence" value="ECO:0007669"/>
    <property type="project" value="UniProtKB-KW"/>
</dbReference>
<comment type="caution">
    <text evidence="16">The sequence shown here is derived from an EMBL/GenBank/DDBJ whole genome shotgun (WGS) entry which is preliminary data.</text>
</comment>
<dbReference type="EC" id="1.14.19.74" evidence="12"/>
<evidence type="ECO:0000256" key="8">
    <source>
        <dbReference type="ARBA" id="ARBA00023136"/>
    </source>
</evidence>
<protein>
    <recommendedName>
        <fullName evidence="12">(+)-piperitol/(+)-sesamin synthase</fullName>
        <ecNumber evidence="12">1.14.19.74</ecNumber>
    </recommendedName>
</protein>
<name>A0ABD1Q5W6_9LAMI</name>
<dbReference type="SUPFAM" id="SSF48264">
    <property type="entry name" value="Cytochrome P450"/>
    <property type="match status" value="1"/>
</dbReference>
<comment type="cofactor">
    <cofactor evidence="13">
        <name>heme</name>
        <dbReference type="ChEBI" id="CHEBI:30413"/>
    </cofactor>
</comment>
<evidence type="ECO:0000256" key="15">
    <source>
        <dbReference type="SAM" id="Phobius"/>
    </source>
</evidence>
<keyword evidence="8 15" id="KW-0472">Membrane</keyword>
<evidence type="ECO:0000256" key="5">
    <source>
        <dbReference type="ARBA" id="ARBA00023002"/>
    </source>
</evidence>
<accession>A0ABD1Q5W6</accession>
<gene>
    <name evidence="16" type="ORF">Adt_39725</name>
</gene>
<keyword evidence="15" id="KW-1133">Transmembrane helix</keyword>
<dbReference type="PRINTS" id="PR00385">
    <property type="entry name" value="P450"/>
</dbReference>
<evidence type="ECO:0000256" key="10">
    <source>
        <dbReference type="ARBA" id="ARBA00052057"/>
    </source>
</evidence>
<feature type="binding site" description="axial binding residue" evidence="13">
    <location>
        <position position="453"/>
    </location>
    <ligand>
        <name>heme</name>
        <dbReference type="ChEBI" id="CHEBI:30413"/>
    </ligand>
    <ligandPart>
        <name>Fe</name>
        <dbReference type="ChEBI" id="CHEBI:18248"/>
    </ligandPart>
</feature>
<dbReference type="InterPro" id="IPR036396">
    <property type="entry name" value="Cyt_P450_sf"/>
</dbReference>
<keyword evidence="5 14" id="KW-0560">Oxidoreductase</keyword>
<dbReference type="CDD" id="cd20653">
    <property type="entry name" value="CYP81"/>
    <property type="match status" value="1"/>
</dbReference>
<comment type="subcellular location">
    <subcellularLocation>
        <location evidence="1">Membrane</location>
        <topology evidence="1">Single-pass membrane protein</topology>
    </subcellularLocation>
</comment>
<evidence type="ECO:0000256" key="12">
    <source>
        <dbReference type="ARBA" id="ARBA00066876"/>
    </source>
</evidence>
<feature type="transmembrane region" description="Helical" evidence="15">
    <location>
        <begin position="6"/>
        <end position="26"/>
    </location>
</feature>
<dbReference type="InterPro" id="IPR002401">
    <property type="entry name" value="Cyt_P450_E_grp-I"/>
</dbReference>
<evidence type="ECO:0000256" key="14">
    <source>
        <dbReference type="RuleBase" id="RU000461"/>
    </source>
</evidence>
<reference evidence="17" key="1">
    <citation type="submission" date="2024-07" db="EMBL/GenBank/DDBJ databases">
        <title>Two chromosome-level genome assemblies of Korean endemic species Abeliophyllum distichum and Forsythia ovata (Oleaceae).</title>
        <authorList>
            <person name="Jang H."/>
        </authorList>
    </citation>
    <scope>NUCLEOTIDE SEQUENCE [LARGE SCALE GENOMIC DNA]</scope>
</reference>
<dbReference type="PANTHER" id="PTHR47947:SF24">
    <property type="entry name" value="ISOFLAVONE 2'-HYDROXYLASE-LIKE"/>
    <property type="match status" value="1"/>
</dbReference>
<dbReference type="GO" id="GO:0016020">
    <property type="term" value="C:membrane"/>
    <property type="evidence" value="ECO:0007669"/>
    <property type="project" value="UniProtKB-SubCell"/>
</dbReference>